<protein>
    <submittedName>
        <fullName evidence="2">ROK family protein</fullName>
    </submittedName>
</protein>
<dbReference type="InterPro" id="IPR036390">
    <property type="entry name" value="WH_DNA-bd_sf"/>
</dbReference>
<gene>
    <name evidence="2" type="ORF">SAMN05920897_103168</name>
</gene>
<dbReference type="RefSeq" id="WP_076487938.1">
    <property type="nucleotide sequence ID" value="NZ_FTMS01000003.1"/>
</dbReference>
<dbReference type="InterPro" id="IPR036388">
    <property type="entry name" value="WH-like_DNA-bd_sf"/>
</dbReference>
<dbReference type="CDD" id="cd23763">
    <property type="entry name" value="ASKHA_ATPase_ROK"/>
    <property type="match status" value="1"/>
</dbReference>
<keyword evidence="3" id="KW-1185">Reference proteome</keyword>
<dbReference type="SUPFAM" id="SSF46785">
    <property type="entry name" value="Winged helix' DNA-binding domain"/>
    <property type="match status" value="1"/>
</dbReference>
<dbReference type="OrthoDB" id="6501901at2"/>
<dbReference type="Gene3D" id="3.30.420.40">
    <property type="match status" value="2"/>
</dbReference>
<dbReference type="Pfam" id="PF00480">
    <property type="entry name" value="ROK"/>
    <property type="match status" value="1"/>
</dbReference>
<evidence type="ECO:0000256" key="1">
    <source>
        <dbReference type="ARBA" id="ARBA00006479"/>
    </source>
</evidence>
<dbReference type="InterPro" id="IPR000600">
    <property type="entry name" value="ROK"/>
</dbReference>
<reference evidence="3" key="1">
    <citation type="submission" date="2017-01" db="EMBL/GenBank/DDBJ databases">
        <authorList>
            <person name="Varghese N."/>
            <person name="Submissions S."/>
        </authorList>
    </citation>
    <scope>NUCLEOTIDE SEQUENCE [LARGE SCALE GENOMIC DNA]</scope>
    <source>
        <strain evidence="3">ASpG1</strain>
    </source>
</reference>
<comment type="similarity">
    <text evidence="1">Belongs to the ROK (NagC/XylR) family.</text>
</comment>
<accession>A0A1N6PWV6</accession>
<dbReference type="SUPFAM" id="SSF53067">
    <property type="entry name" value="Actin-like ATPase domain"/>
    <property type="match status" value="2"/>
</dbReference>
<dbReference type="STRING" id="159291.SAMN05920897_103168"/>
<evidence type="ECO:0000313" key="2">
    <source>
        <dbReference type="EMBL" id="SIQ08772.1"/>
    </source>
</evidence>
<dbReference type="InterPro" id="IPR043129">
    <property type="entry name" value="ATPase_NBD"/>
</dbReference>
<evidence type="ECO:0000313" key="3">
    <source>
        <dbReference type="Proteomes" id="UP000186400"/>
    </source>
</evidence>
<dbReference type="EMBL" id="FTMS01000003">
    <property type="protein sequence ID" value="SIQ08772.1"/>
    <property type="molecule type" value="Genomic_DNA"/>
</dbReference>
<name>A0A1N6PWV6_9SPIO</name>
<dbReference type="Proteomes" id="UP000186400">
    <property type="component" value="Unassembled WGS sequence"/>
</dbReference>
<dbReference type="Gene3D" id="1.10.10.10">
    <property type="entry name" value="Winged helix-like DNA-binding domain superfamily/Winged helix DNA-binding domain"/>
    <property type="match status" value="1"/>
</dbReference>
<dbReference type="AlphaFoldDB" id="A0A1N6PWV6"/>
<organism evidence="2 3">
    <name type="scientific">Alkalispirochaeta americana</name>
    <dbReference type="NCBI Taxonomy" id="159291"/>
    <lineage>
        <taxon>Bacteria</taxon>
        <taxon>Pseudomonadati</taxon>
        <taxon>Spirochaetota</taxon>
        <taxon>Spirochaetia</taxon>
        <taxon>Spirochaetales</taxon>
        <taxon>Spirochaetaceae</taxon>
        <taxon>Alkalispirochaeta</taxon>
    </lineage>
</organism>
<dbReference type="PANTHER" id="PTHR18964:SF149">
    <property type="entry name" value="BIFUNCTIONAL UDP-N-ACETYLGLUCOSAMINE 2-EPIMERASE_N-ACETYLMANNOSAMINE KINASE"/>
    <property type="match status" value="1"/>
</dbReference>
<dbReference type="PANTHER" id="PTHR18964">
    <property type="entry name" value="ROK (REPRESSOR, ORF, KINASE) FAMILY"/>
    <property type="match status" value="1"/>
</dbReference>
<sequence>MNTERPHGASTLIVKDLNAQSVLRCLKEAQTATVRQLAGASGLSVVTVKAIMTSLVDQGKAFIGGKAPSGGGRPSQRYIFNEKHSLGLVIFTREVDGKDTVFLRVVDLYGQTLDSESIEIPSLGPDELETLIGEKILQFNRLQAISLGLPGIEYKGTIVSVDYKALIGIPLADRLRSRFGMPVLVENDVNAAVLGRDCEAYIYFPRKYPPGAGLLIQGTLLKGCHHFAGEIGWLPLGISWGPETADSFEDCCSAAAKVVASLTAVVDPASVVLYGEHLGKEHLQRIGELCRNLLPAQALPTLHCSEDFTADFEQGLKKILLNLLDENLLEKPLREEQIPKKKI</sequence>
<proteinExistence type="inferred from homology"/>